<name>A0AAV2GNL6_9ROSI</name>
<proteinExistence type="predicted"/>
<dbReference type="AlphaFoldDB" id="A0AAV2GNL6"/>
<dbReference type="Proteomes" id="UP001497516">
    <property type="component" value="Chromosome 9"/>
</dbReference>
<dbReference type="EMBL" id="OZ034822">
    <property type="protein sequence ID" value="CAL1412335.1"/>
    <property type="molecule type" value="Genomic_DNA"/>
</dbReference>
<evidence type="ECO:0000313" key="1">
    <source>
        <dbReference type="EMBL" id="CAL1412335.1"/>
    </source>
</evidence>
<sequence>MNSKRPSREEELINQAIKQIERVMATCNMLIATYDKHRPATTPPRLQIKTLASMGEVEIVVPPIATAPLPSQAEALAEFLEDAEEDADVVDIALPAPLMSSFPLVAPSTVSEPLSLQVKSIAAAEEGENPLLPAEPQLFLAIITNKQPAPADETEPNQLVIKAAAALELSSPEPIAVDIGINDTITTTPKTNVQFQIDSAYKRVSNHSQTMDQGLTSVAVEVDAENPLFSMTGGTNQSTNSRAALPNASNNNKIADRVAVEMFPWEARLQDGKERQMIPIRSAISWKFRRKRELENGGRERNGEEGSRRDDGICKMAVAGSKFAGLGIEDGLTIQGCVGPTMGGLTGGLLYEMKPSSAGTKDETMGWNGAESRLGEKGMMEMRHQAYKACEIHNLSQQMDPCLIKDLIVGTIEEKGTGDGSDKCDLILKFGRGVWFPHRVAEMEVPSGALLLFGGLIQVQEIRVISEVKHGVHGRMVWEEEFHSLVLAVEEADLVGVTHSFTVEMKLLYIEIVDVGFVRVPQRSWKFRIREREYMEPDIGLQRSLFPSSALRTRPFSVDGNDEPIIAQFECRSPTLLP</sequence>
<keyword evidence="2" id="KW-1185">Reference proteome</keyword>
<gene>
    <name evidence="1" type="ORF">LTRI10_LOCUS51635</name>
</gene>
<evidence type="ECO:0000313" key="2">
    <source>
        <dbReference type="Proteomes" id="UP001497516"/>
    </source>
</evidence>
<protein>
    <submittedName>
        <fullName evidence="1">Uncharacterized protein</fullName>
    </submittedName>
</protein>
<organism evidence="1 2">
    <name type="scientific">Linum trigynum</name>
    <dbReference type="NCBI Taxonomy" id="586398"/>
    <lineage>
        <taxon>Eukaryota</taxon>
        <taxon>Viridiplantae</taxon>
        <taxon>Streptophyta</taxon>
        <taxon>Embryophyta</taxon>
        <taxon>Tracheophyta</taxon>
        <taxon>Spermatophyta</taxon>
        <taxon>Magnoliopsida</taxon>
        <taxon>eudicotyledons</taxon>
        <taxon>Gunneridae</taxon>
        <taxon>Pentapetalae</taxon>
        <taxon>rosids</taxon>
        <taxon>fabids</taxon>
        <taxon>Malpighiales</taxon>
        <taxon>Linaceae</taxon>
        <taxon>Linum</taxon>
    </lineage>
</organism>
<reference evidence="1 2" key="1">
    <citation type="submission" date="2024-04" db="EMBL/GenBank/DDBJ databases">
        <authorList>
            <person name="Fracassetti M."/>
        </authorList>
    </citation>
    <scope>NUCLEOTIDE SEQUENCE [LARGE SCALE GENOMIC DNA]</scope>
</reference>
<accession>A0AAV2GNL6</accession>